<dbReference type="Proteomes" id="UP000287168">
    <property type="component" value="Unassembled WGS sequence"/>
</dbReference>
<sequence length="130" mass="13692">MERAGETDGKTRGSLTCSLPGYCSGTAARCNTGGWKLLRKLKVLPIVALLALPGCLEQQVATPGPLKLDDCGAAGYGGLVGTPLSRLDVSAVKSPVRVLAPGSVMTMDLRHDRLNIEHDKRGTITRVYCG</sequence>
<dbReference type="EMBL" id="SBLC01000001">
    <property type="protein sequence ID" value="RWY45456.1"/>
    <property type="molecule type" value="Genomic_DNA"/>
</dbReference>
<accession>A0A3S3V4E3</accession>
<reference evidence="1 2" key="1">
    <citation type="journal article" date="2015" name="Int. J. Syst. Evol. Microbiol.">
        <title>Gemmobacter intermedius sp. nov., isolated from a white stork (Ciconia ciconia).</title>
        <authorList>
            <person name="Kampfer P."/>
            <person name="Jerzak L."/>
            <person name="Wilharm G."/>
            <person name="Golke J."/>
            <person name="Busse H.J."/>
            <person name="Glaeser S.P."/>
        </authorList>
    </citation>
    <scope>NUCLEOTIDE SEQUENCE [LARGE SCALE GENOMIC DNA]</scope>
    <source>
        <strain evidence="1 2">119/4</strain>
    </source>
</reference>
<dbReference type="InterPro" id="IPR021719">
    <property type="entry name" value="Prot_inh_I78"/>
</dbReference>
<gene>
    <name evidence="1" type="ORF">EP867_00035</name>
</gene>
<keyword evidence="2" id="KW-1185">Reference proteome</keyword>
<organism evidence="1 2">
    <name type="scientific">Falsigemmobacter intermedius</name>
    <dbReference type="NCBI Taxonomy" id="1553448"/>
    <lineage>
        <taxon>Bacteria</taxon>
        <taxon>Pseudomonadati</taxon>
        <taxon>Pseudomonadota</taxon>
        <taxon>Alphaproteobacteria</taxon>
        <taxon>Rhodobacterales</taxon>
        <taxon>Paracoccaceae</taxon>
        <taxon>Falsigemmobacter</taxon>
    </lineage>
</organism>
<dbReference type="OrthoDB" id="8724542at2"/>
<comment type="caution">
    <text evidence="1">The sequence shown here is derived from an EMBL/GenBank/DDBJ whole genome shotgun (WGS) entry which is preliminary data.</text>
</comment>
<proteinExistence type="predicted"/>
<dbReference type="AlphaFoldDB" id="A0A3S3V4E3"/>
<evidence type="ECO:0000313" key="2">
    <source>
        <dbReference type="Proteomes" id="UP000287168"/>
    </source>
</evidence>
<dbReference type="Pfam" id="PF11720">
    <property type="entry name" value="Inhibitor_I78"/>
    <property type="match status" value="1"/>
</dbReference>
<evidence type="ECO:0008006" key="3">
    <source>
        <dbReference type="Google" id="ProtNLM"/>
    </source>
</evidence>
<name>A0A3S3V4E3_9RHOB</name>
<dbReference type="Gene3D" id="3.30.10.10">
    <property type="entry name" value="Trypsin Inhibitor V, subunit A"/>
    <property type="match status" value="1"/>
</dbReference>
<protein>
    <recommendedName>
        <fullName evidence="3">Peptidase inhibitor I78 family protein</fullName>
    </recommendedName>
</protein>
<evidence type="ECO:0000313" key="1">
    <source>
        <dbReference type="EMBL" id="RWY45456.1"/>
    </source>
</evidence>